<organism evidence="2 3">
    <name type="scientific">Laetiporus sulphureus 93-53</name>
    <dbReference type="NCBI Taxonomy" id="1314785"/>
    <lineage>
        <taxon>Eukaryota</taxon>
        <taxon>Fungi</taxon>
        <taxon>Dikarya</taxon>
        <taxon>Basidiomycota</taxon>
        <taxon>Agaricomycotina</taxon>
        <taxon>Agaricomycetes</taxon>
        <taxon>Polyporales</taxon>
        <taxon>Laetiporus</taxon>
    </lineage>
</organism>
<dbReference type="STRING" id="1314785.A0A165HX80"/>
<dbReference type="EMBL" id="KV427606">
    <property type="protein sequence ID" value="KZT12308.1"/>
    <property type="molecule type" value="Genomic_DNA"/>
</dbReference>
<keyword evidence="1" id="KW-0812">Transmembrane</keyword>
<dbReference type="Proteomes" id="UP000076871">
    <property type="component" value="Unassembled WGS sequence"/>
</dbReference>
<keyword evidence="1" id="KW-1133">Transmembrane helix</keyword>
<feature type="transmembrane region" description="Helical" evidence="1">
    <location>
        <begin position="63"/>
        <end position="85"/>
    </location>
</feature>
<evidence type="ECO:0000313" key="3">
    <source>
        <dbReference type="Proteomes" id="UP000076871"/>
    </source>
</evidence>
<evidence type="ECO:0008006" key="4">
    <source>
        <dbReference type="Google" id="ProtNLM"/>
    </source>
</evidence>
<name>A0A165HX80_9APHY</name>
<dbReference type="GeneID" id="63818479"/>
<dbReference type="AlphaFoldDB" id="A0A165HX80"/>
<dbReference type="InParanoid" id="A0A165HX80"/>
<dbReference type="OrthoDB" id="1882547at2759"/>
<evidence type="ECO:0000313" key="2">
    <source>
        <dbReference type="EMBL" id="KZT12308.1"/>
    </source>
</evidence>
<dbReference type="RefSeq" id="XP_040769956.1">
    <property type="nucleotide sequence ID" value="XM_040901447.1"/>
</dbReference>
<evidence type="ECO:0000256" key="1">
    <source>
        <dbReference type="SAM" id="Phobius"/>
    </source>
</evidence>
<dbReference type="PANTHER" id="PTHR36050:SF1">
    <property type="entry name" value="O-FUCOSYLTRANSFERASE 30"/>
    <property type="match status" value="1"/>
</dbReference>
<keyword evidence="3" id="KW-1185">Reference proteome</keyword>
<dbReference type="PANTHER" id="PTHR36050">
    <property type="entry name" value="O-FUCOSYLTRANSFERASE 30"/>
    <property type="match status" value="1"/>
</dbReference>
<sequence>MPLYSVSSRLAQASPTVSVEKGAYRMRAPYTHTHTHTRSASTLHLPRKVRFATPPRSAYRKQMALLVVFLVSAAVSCFGVAYYLFSTRWDTRALHSLPGDPSDDLPSLLLPQALDFGSDLRDAWPTSASSYPSFTSSDGLVLSVDPDERFMAYLPHSGFHNQRIAFENALVLSRLLNRTLLVPPVRLGNRPLYYLPFDELREYIANSSKHGLQHCRHLPPDPLEVPECDGYFDFTYVPWSGLVDLTQIKSEQRLLPCSNLTAAWLEEWLHIGDNDTFALKDLSRNQYRFQDFTTAPGTMSLKYLESVQISSLAARPERLLFLGTLFGSSRLHLRDPANYRLRKRIRENMAFTNPLLTQAAESISAALGGQYLGAHVRVGDGPFLENAGENVRLIWWRLVHSILGFSMRDTLALEKGLLFDQSDPEDALLIPPRIPLDFAALRAPHPDLPPLDRMQPPALICPRELHAAAELQPLNTPLFISTDVSSPSTDLLLRRFVETFPCMFLLGDFPSTTSVLDGLENADDGVRLRPFFMPVLDAMVAARAWQVVGTEQSTFSAFVQDVLWRTYHGYEIVQRG</sequence>
<gene>
    <name evidence="2" type="ORF">LAESUDRAFT_175031</name>
</gene>
<proteinExistence type="predicted"/>
<reference evidence="2 3" key="1">
    <citation type="journal article" date="2016" name="Mol. Biol. Evol.">
        <title>Comparative Genomics of Early-Diverging Mushroom-Forming Fungi Provides Insights into the Origins of Lignocellulose Decay Capabilities.</title>
        <authorList>
            <person name="Nagy L.G."/>
            <person name="Riley R."/>
            <person name="Tritt A."/>
            <person name="Adam C."/>
            <person name="Daum C."/>
            <person name="Floudas D."/>
            <person name="Sun H."/>
            <person name="Yadav J.S."/>
            <person name="Pangilinan J."/>
            <person name="Larsson K.H."/>
            <person name="Matsuura K."/>
            <person name="Barry K."/>
            <person name="Labutti K."/>
            <person name="Kuo R."/>
            <person name="Ohm R.A."/>
            <person name="Bhattacharya S.S."/>
            <person name="Shirouzu T."/>
            <person name="Yoshinaga Y."/>
            <person name="Martin F.M."/>
            <person name="Grigoriev I.V."/>
            <person name="Hibbett D.S."/>
        </authorList>
    </citation>
    <scope>NUCLEOTIDE SEQUENCE [LARGE SCALE GENOMIC DNA]</scope>
    <source>
        <strain evidence="2 3">93-53</strain>
    </source>
</reference>
<keyword evidence="1" id="KW-0472">Membrane</keyword>
<accession>A0A165HX80</accession>
<protein>
    <recommendedName>
        <fullName evidence="4">CigA protein</fullName>
    </recommendedName>
</protein>